<gene>
    <name evidence="2" type="ORF">TSTA_081570</name>
</gene>
<protein>
    <submittedName>
        <fullName evidence="2">Uncharacterized protein</fullName>
    </submittedName>
</protein>
<dbReference type="EMBL" id="EQ962653">
    <property type="protein sequence ID" value="EED20924.1"/>
    <property type="molecule type" value="Genomic_DNA"/>
</dbReference>
<dbReference type="GeneID" id="8104795"/>
<keyword evidence="3" id="KW-1185">Reference proteome</keyword>
<dbReference type="OrthoDB" id="4526357at2759"/>
<proteinExistence type="predicted"/>
<evidence type="ECO:0000256" key="1">
    <source>
        <dbReference type="SAM" id="MobiDB-lite"/>
    </source>
</evidence>
<reference evidence="3" key="1">
    <citation type="journal article" date="2015" name="Genome Announc.">
        <title>Genome sequence of the AIDS-associated pathogen Penicillium marneffei (ATCC18224) and its near taxonomic relative Talaromyces stipitatus (ATCC10500).</title>
        <authorList>
            <person name="Nierman W.C."/>
            <person name="Fedorova-Abrams N.D."/>
            <person name="Andrianopoulos A."/>
        </authorList>
    </citation>
    <scope>NUCLEOTIDE SEQUENCE [LARGE SCALE GENOMIC DNA]</scope>
    <source>
        <strain evidence="3">ATCC 10500 / CBS 375.48 / QM 6759 / NRRL 1006</strain>
    </source>
</reference>
<name>B8LZZ2_TALSN</name>
<feature type="non-terminal residue" evidence="2">
    <location>
        <position position="269"/>
    </location>
</feature>
<dbReference type="HOGENOM" id="CLU_1036505_0_0_1"/>
<dbReference type="RefSeq" id="XP_002477887.1">
    <property type="nucleotide sequence ID" value="XM_002477842.1"/>
</dbReference>
<evidence type="ECO:0000313" key="3">
    <source>
        <dbReference type="Proteomes" id="UP000001745"/>
    </source>
</evidence>
<organism evidence="2 3">
    <name type="scientific">Talaromyces stipitatus (strain ATCC 10500 / CBS 375.48 / QM 6759 / NRRL 1006)</name>
    <name type="common">Penicillium stipitatum</name>
    <dbReference type="NCBI Taxonomy" id="441959"/>
    <lineage>
        <taxon>Eukaryota</taxon>
        <taxon>Fungi</taxon>
        <taxon>Dikarya</taxon>
        <taxon>Ascomycota</taxon>
        <taxon>Pezizomycotina</taxon>
        <taxon>Eurotiomycetes</taxon>
        <taxon>Eurotiomycetidae</taxon>
        <taxon>Eurotiales</taxon>
        <taxon>Trichocomaceae</taxon>
        <taxon>Talaromyces</taxon>
        <taxon>Talaromyces sect. Talaromyces</taxon>
    </lineage>
</organism>
<accession>B8LZZ2</accession>
<dbReference type="VEuPathDB" id="FungiDB:TSTA_081570"/>
<dbReference type="InParanoid" id="B8LZZ2"/>
<feature type="compositionally biased region" description="Pro residues" evidence="1">
    <location>
        <begin position="205"/>
        <end position="214"/>
    </location>
</feature>
<dbReference type="Proteomes" id="UP000001745">
    <property type="component" value="Unassembled WGS sequence"/>
</dbReference>
<dbReference type="AlphaFoldDB" id="B8LZZ2"/>
<sequence length="269" mass="29556">MEAYAIYSSLRSQLNSNSAALKEVQTTKTGFALCPSSPEALLALEAQKEIISAFFVNCQIERSSRWVSYRVTNVPRKIGQILNGQYSLIPVNPTLLSSEISETTGLKPTSISETTSSAVNPDTPSSSWFVNFPEGMKTPLPIQLRLFAQQAEIRKSCATNLAKARTEGGCSPQLFIGTQETPMAIDEVPTQPPTHEIISPFRSVTPPPRAPTEDPPITARAQAASEQVKPQKLLQPCQRRISLKQQYLQAISTYYITDGNPRYNAALQL</sequence>
<evidence type="ECO:0000313" key="2">
    <source>
        <dbReference type="EMBL" id="EED20924.1"/>
    </source>
</evidence>
<feature type="region of interest" description="Disordered" evidence="1">
    <location>
        <begin position="197"/>
        <end position="216"/>
    </location>
</feature>
<dbReference type="PhylomeDB" id="B8LZZ2"/>
<dbReference type="eggNOG" id="KOG1075">
    <property type="taxonomic scope" value="Eukaryota"/>
</dbReference>